<evidence type="ECO:0000256" key="2">
    <source>
        <dbReference type="ARBA" id="ARBA00022723"/>
    </source>
</evidence>
<feature type="domain" description="Peptidase metallopeptidase" evidence="5">
    <location>
        <begin position="64"/>
        <end position="225"/>
    </location>
</feature>
<evidence type="ECO:0000256" key="1">
    <source>
        <dbReference type="ARBA" id="ARBA00022670"/>
    </source>
</evidence>
<dbReference type="Pfam" id="PF00413">
    <property type="entry name" value="Peptidase_M10"/>
    <property type="match status" value="1"/>
</dbReference>
<organism evidence="6 7">
    <name type="scientific">Euhalothece natronophila Z-M001</name>
    <dbReference type="NCBI Taxonomy" id="522448"/>
    <lineage>
        <taxon>Bacteria</taxon>
        <taxon>Bacillati</taxon>
        <taxon>Cyanobacteriota</taxon>
        <taxon>Cyanophyceae</taxon>
        <taxon>Oscillatoriophycideae</taxon>
        <taxon>Chroococcales</taxon>
        <taxon>Halothecacae</taxon>
        <taxon>Halothece cluster</taxon>
        <taxon>Euhalothece</taxon>
    </lineage>
</organism>
<keyword evidence="4" id="KW-0862">Zinc</keyword>
<evidence type="ECO:0000256" key="4">
    <source>
        <dbReference type="ARBA" id="ARBA00022833"/>
    </source>
</evidence>
<dbReference type="GO" id="GO:0006508">
    <property type="term" value="P:proteolysis"/>
    <property type="evidence" value="ECO:0007669"/>
    <property type="project" value="UniProtKB-KW"/>
</dbReference>
<keyword evidence="7" id="KW-1185">Reference proteome</keyword>
<dbReference type="EMBL" id="CP042326">
    <property type="protein sequence ID" value="QDZ41517.1"/>
    <property type="molecule type" value="Genomic_DNA"/>
</dbReference>
<gene>
    <name evidence="6" type="ORF">FRE64_11385</name>
</gene>
<dbReference type="CDD" id="cd04279">
    <property type="entry name" value="ZnMc_MMP_like_1"/>
    <property type="match status" value="1"/>
</dbReference>
<evidence type="ECO:0000259" key="5">
    <source>
        <dbReference type="SMART" id="SM00235"/>
    </source>
</evidence>
<dbReference type="GO" id="GO:0004222">
    <property type="term" value="F:metalloendopeptidase activity"/>
    <property type="evidence" value="ECO:0007669"/>
    <property type="project" value="InterPro"/>
</dbReference>
<name>A0A5B8NRA6_9CHRO</name>
<sequence length="235" mass="27025">MLRVIFITFVTTLVIIVTSNIGSSEPPADFPDPKSHPLPSALAVWEVKEEVGDYFSEVKESPLGYLVWSEFPITVFLDLSASKPREQEWVEAVETAIAEWNDYIPLKEVDDRATADIIIARSRPPVNIQRNPETGQREFGRARTARTRYEFDLEDSRLIHRMFIDITPNQPKQRTLATARHEIGHGLGIWGHSEDKNDALYYSHVRDSPKISPRDVNTLRKIYEQPTRLGWKIEQ</sequence>
<accession>A0A5B8NRA6</accession>
<keyword evidence="3" id="KW-0378">Hydrolase</keyword>
<dbReference type="KEGG" id="enn:FRE64_11385"/>
<dbReference type="Gene3D" id="3.40.390.10">
    <property type="entry name" value="Collagenase (Catalytic Domain)"/>
    <property type="match status" value="1"/>
</dbReference>
<reference evidence="6" key="1">
    <citation type="submission" date="2019-08" db="EMBL/GenBank/DDBJ databases">
        <title>Carotenoids and Carotenoid Binding Proteins in the Halophilic Cyanobacterium Euhalothece sp. ZM00.</title>
        <authorList>
            <person name="Cho S.M."/>
            <person name="Song J.Y."/>
            <person name="Park Y.-I."/>
        </authorList>
    </citation>
    <scope>NUCLEOTIDE SEQUENCE [LARGE SCALE GENOMIC DNA]</scope>
    <source>
        <strain evidence="6">Z-M001</strain>
    </source>
</reference>
<evidence type="ECO:0000313" key="7">
    <source>
        <dbReference type="Proteomes" id="UP000318453"/>
    </source>
</evidence>
<proteinExistence type="predicted"/>
<keyword evidence="1 6" id="KW-0645">Protease</keyword>
<dbReference type="Proteomes" id="UP000318453">
    <property type="component" value="Chromosome"/>
</dbReference>
<dbReference type="InterPro" id="IPR006026">
    <property type="entry name" value="Peptidase_Metallo"/>
</dbReference>
<keyword evidence="2" id="KW-0479">Metal-binding</keyword>
<protein>
    <submittedName>
        <fullName evidence="6">Matrixin family metalloprotease</fullName>
    </submittedName>
</protein>
<dbReference type="OrthoDB" id="9786975at2"/>
<dbReference type="InterPro" id="IPR001818">
    <property type="entry name" value="Pept_M10_metallopeptidase"/>
</dbReference>
<dbReference type="InterPro" id="IPR024079">
    <property type="entry name" value="MetalloPept_cat_dom_sf"/>
</dbReference>
<evidence type="ECO:0000256" key="3">
    <source>
        <dbReference type="ARBA" id="ARBA00022801"/>
    </source>
</evidence>
<keyword evidence="6" id="KW-0482">Metalloprotease</keyword>
<dbReference type="GO" id="GO:0031012">
    <property type="term" value="C:extracellular matrix"/>
    <property type="evidence" value="ECO:0007669"/>
    <property type="project" value="InterPro"/>
</dbReference>
<dbReference type="AlphaFoldDB" id="A0A5B8NRA6"/>
<evidence type="ECO:0000313" key="6">
    <source>
        <dbReference type="EMBL" id="QDZ41517.1"/>
    </source>
</evidence>
<dbReference type="SUPFAM" id="SSF55486">
    <property type="entry name" value="Metalloproteases ('zincins'), catalytic domain"/>
    <property type="match status" value="1"/>
</dbReference>
<dbReference type="GO" id="GO:0008270">
    <property type="term" value="F:zinc ion binding"/>
    <property type="evidence" value="ECO:0007669"/>
    <property type="project" value="InterPro"/>
</dbReference>
<dbReference type="SMART" id="SM00235">
    <property type="entry name" value="ZnMc"/>
    <property type="match status" value="1"/>
</dbReference>